<protein>
    <recommendedName>
        <fullName evidence="6">Malate dehydrogenase</fullName>
    </recommendedName>
</protein>
<dbReference type="SUPFAM" id="SSF89733">
    <property type="entry name" value="L-sulfolactate dehydrogenase-like"/>
    <property type="match status" value="1"/>
</dbReference>
<dbReference type="AlphaFoldDB" id="A0A8B6CGA4"/>
<dbReference type="Pfam" id="PF02615">
    <property type="entry name" value="Ldh_2"/>
    <property type="match status" value="1"/>
</dbReference>
<organism evidence="4 5">
    <name type="scientific">Mytilus galloprovincialis</name>
    <name type="common">Mediterranean mussel</name>
    <dbReference type="NCBI Taxonomy" id="29158"/>
    <lineage>
        <taxon>Eukaryota</taxon>
        <taxon>Metazoa</taxon>
        <taxon>Spiralia</taxon>
        <taxon>Lophotrochozoa</taxon>
        <taxon>Mollusca</taxon>
        <taxon>Bivalvia</taxon>
        <taxon>Autobranchia</taxon>
        <taxon>Pteriomorphia</taxon>
        <taxon>Mytilida</taxon>
        <taxon>Mytiloidea</taxon>
        <taxon>Mytilidae</taxon>
        <taxon>Mytilinae</taxon>
        <taxon>Mytilus</taxon>
    </lineage>
</organism>
<keyword evidence="5" id="KW-1185">Reference proteome</keyword>
<accession>A0A8B6CGA4</accession>
<reference evidence="4" key="1">
    <citation type="submission" date="2018-11" db="EMBL/GenBank/DDBJ databases">
        <authorList>
            <person name="Alioto T."/>
            <person name="Alioto T."/>
        </authorList>
    </citation>
    <scope>NUCLEOTIDE SEQUENCE</scope>
</reference>
<dbReference type="OrthoDB" id="7881616at2759"/>
<evidence type="ECO:0008006" key="6">
    <source>
        <dbReference type="Google" id="ProtNLM"/>
    </source>
</evidence>
<evidence type="ECO:0000313" key="5">
    <source>
        <dbReference type="Proteomes" id="UP000596742"/>
    </source>
</evidence>
<dbReference type="InterPro" id="IPR003767">
    <property type="entry name" value="Malate/L-lactate_DH-like"/>
</dbReference>
<dbReference type="PANTHER" id="PTHR11091">
    <property type="entry name" value="OXIDOREDUCTASE-RELATED"/>
    <property type="match status" value="1"/>
</dbReference>
<keyword evidence="2" id="KW-0560">Oxidoreductase</keyword>
<dbReference type="Proteomes" id="UP000596742">
    <property type="component" value="Unassembled WGS sequence"/>
</dbReference>
<proteinExistence type="inferred from homology"/>
<dbReference type="GO" id="GO:0016491">
    <property type="term" value="F:oxidoreductase activity"/>
    <property type="evidence" value="ECO:0007669"/>
    <property type="project" value="UniProtKB-KW"/>
</dbReference>
<comment type="similarity">
    <text evidence="1">Belongs to the LDH2/MDH2 oxidoreductase family.</text>
</comment>
<dbReference type="EMBL" id="UYJE01001644">
    <property type="protein sequence ID" value="VDI03834.1"/>
    <property type="molecule type" value="Genomic_DNA"/>
</dbReference>
<gene>
    <name evidence="4" type="ORF">MGAL_10B005676</name>
</gene>
<evidence type="ECO:0000256" key="1">
    <source>
        <dbReference type="ARBA" id="ARBA00006056"/>
    </source>
</evidence>
<feature type="compositionally biased region" description="Polar residues" evidence="3">
    <location>
        <begin position="1"/>
        <end position="10"/>
    </location>
</feature>
<evidence type="ECO:0000256" key="2">
    <source>
        <dbReference type="ARBA" id="ARBA00023002"/>
    </source>
</evidence>
<dbReference type="InterPro" id="IPR043144">
    <property type="entry name" value="Mal/L-sulf/L-lact_DH-like_ah"/>
</dbReference>
<dbReference type="InterPro" id="IPR043143">
    <property type="entry name" value="Mal/L-sulf/L-lact_DH-like_NADP"/>
</dbReference>
<evidence type="ECO:0000256" key="3">
    <source>
        <dbReference type="SAM" id="MobiDB-lite"/>
    </source>
</evidence>
<evidence type="ECO:0000313" key="4">
    <source>
        <dbReference type="EMBL" id="VDI03834.1"/>
    </source>
</evidence>
<feature type="region of interest" description="Disordered" evidence="3">
    <location>
        <begin position="1"/>
        <end position="86"/>
    </location>
</feature>
<dbReference type="Gene3D" id="1.10.1530.10">
    <property type="match status" value="1"/>
</dbReference>
<name>A0A8B6CGA4_MYTGA</name>
<dbReference type="PANTHER" id="PTHR11091:SF0">
    <property type="entry name" value="MALATE DEHYDROGENASE"/>
    <property type="match status" value="1"/>
</dbReference>
<sequence length="267" mass="28597">MVSTRGTRVSTGMVPTRGTRVSTGMVPTRGTRVSTGMVPTRGTRVSTGMVPTRGTRDKRDKGNTGNGSHYRNGEDKPTLGTNPISIAAPGNHGDSFILDMATTVVAAGKLKIMASKHSILPANMIVDVNGHESRKYEDFNGVFPVGGREETGGYKGFGLAMMIDTLSGVLSGAEFGANCKGAGNLGLGFIAIDPNQFEDGFTNRMQCLIDACRNQPSADKDRPVLVPGDPEKQHMELCDKLGGIPYARNHLQFVERIAKRYKITPLL</sequence>
<comment type="caution">
    <text evidence="4">The sequence shown here is derived from an EMBL/GenBank/DDBJ whole genome shotgun (WGS) entry which is preliminary data.</text>
</comment>
<dbReference type="InterPro" id="IPR036111">
    <property type="entry name" value="Mal/L-sulfo/L-lacto_DH-like_sf"/>
</dbReference>
<dbReference type="Gene3D" id="3.30.1370.60">
    <property type="entry name" value="Hypothetical oxidoreductase yiak, domain 2"/>
    <property type="match status" value="1"/>
</dbReference>